<dbReference type="Pfam" id="PF07127">
    <property type="entry name" value="Nodulin_late"/>
    <property type="match status" value="1"/>
</dbReference>
<proteinExistence type="predicted"/>
<feature type="chain" id="PRO_5014499032" evidence="1">
    <location>
        <begin position="25"/>
        <end position="96"/>
    </location>
</feature>
<evidence type="ECO:0000313" key="5">
    <source>
        <dbReference type="EnsemblPlants" id="KEH21592"/>
    </source>
</evidence>
<reference evidence="7" key="4">
    <citation type="journal article" date="2018" name="Nat. Plants">
        <title>Whole-genome landscape of Medicago truncatula symbiotic genes.</title>
        <authorList>
            <person name="Pecrix Y."/>
            <person name="Staton S.E."/>
            <person name="Sallet E."/>
            <person name="Lelandais-Briere C."/>
            <person name="Moreau S."/>
            <person name="Carrere S."/>
            <person name="Blein T."/>
            <person name="Jardinaud M.F."/>
            <person name="Latrasse D."/>
            <person name="Zouine M."/>
            <person name="Zahm M."/>
            <person name="Kreplak J."/>
            <person name="Mayjonade B."/>
            <person name="Satge C."/>
            <person name="Perez M."/>
            <person name="Cauet S."/>
            <person name="Marande W."/>
            <person name="Chantry-Darmon C."/>
            <person name="Lopez-Roques C."/>
            <person name="Bouchez O."/>
            <person name="Berard A."/>
            <person name="Debelle F."/>
            <person name="Munos S."/>
            <person name="Bendahmane A."/>
            <person name="Berges H."/>
            <person name="Niebel A."/>
            <person name="Buitink J."/>
            <person name="Frugier F."/>
            <person name="Benhamed M."/>
            <person name="Crespi M."/>
            <person name="Gouzy J."/>
            <person name="Gamas P."/>
        </authorList>
    </citation>
    <scope>NUCLEOTIDE SEQUENCE [LARGE SCALE GENOMIC DNA]</scope>
    <source>
        <strain evidence="7">cv. Jemalong A17</strain>
    </source>
</reference>
<dbReference type="InterPro" id="IPR009810">
    <property type="entry name" value="Nodulin_late_dom"/>
</dbReference>
<protein>
    <submittedName>
        <fullName evidence="3">Nodule Cysteine-Rich (NCR) secreted peptide</fullName>
    </submittedName>
    <submittedName>
        <fullName evidence="4">Putative Late nodulin</fullName>
    </submittedName>
</protein>
<dbReference type="EMBL" id="PSQE01000007">
    <property type="protein sequence ID" value="RHN44121.1"/>
    <property type="molecule type" value="Genomic_DNA"/>
</dbReference>
<evidence type="ECO:0000313" key="3">
    <source>
        <dbReference type="EMBL" id="KEH21592.1"/>
    </source>
</evidence>
<keyword evidence="1" id="KW-0732">Signal</keyword>
<organism evidence="3 6">
    <name type="scientific">Medicago truncatula</name>
    <name type="common">Barrel medic</name>
    <name type="synonym">Medicago tribuloides</name>
    <dbReference type="NCBI Taxonomy" id="3880"/>
    <lineage>
        <taxon>Eukaryota</taxon>
        <taxon>Viridiplantae</taxon>
        <taxon>Streptophyta</taxon>
        <taxon>Embryophyta</taxon>
        <taxon>Tracheophyta</taxon>
        <taxon>Spermatophyta</taxon>
        <taxon>Magnoliopsida</taxon>
        <taxon>eudicotyledons</taxon>
        <taxon>Gunneridae</taxon>
        <taxon>Pentapetalae</taxon>
        <taxon>rosids</taxon>
        <taxon>fabids</taxon>
        <taxon>Fabales</taxon>
        <taxon>Fabaceae</taxon>
        <taxon>Papilionoideae</taxon>
        <taxon>50 kb inversion clade</taxon>
        <taxon>NPAAA clade</taxon>
        <taxon>Hologalegina</taxon>
        <taxon>IRL clade</taxon>
        <taxon>Trifolieae</taxon>
        <taxon>Medicago</taxon>
    </lineage>
</organism>
<sequence length="96" mass="11038">MARIFNLIYVMVLFLSLFIILTNGDVKCDTDDDCRDYLCARPTVGKCIYDYCHCIVMITIDEKLSHQSGINKVVRENGHVSIDPTIKEIKLRENIL</sequence>
<dbReference type="GO" id="GO:0046872">
    <property type="term" value="F:metal ion binding"/>
    <property type="evidence" value="ECO:0007669"/>
    <property type="project" value="InterPro"/>
</dbReference>
<dbReference type="Proteomes" id="UP000265566">
    <property type="component" value="Chromosome 7"/>
</dbReference>
<dbReference type="Gramene" id="rna38182">
    <property type="protein sequence ID" value="RHN44121.1"/>
    <property type="gene ID" value="gene38182"/>
</dbReference>
<keyword evidence="6" id="KW-1185">Reference proteome</keyword>
<name>A0A072TVW8_MEDTR</name>
<evidence type="ECO:0000313" key="7">
    <source>
        <dbReference type="Proteomes" id="UP000265566"/>
    </source>
</evidence>
<evidence type="ECO:0000313" key="4">
    <source>
        <dbReference type="EMBL" id="RHN44121.1"/>
    </source>
</evidence>
<evidence type="ECO:0000256" key="1">
    <source>
        <dbReference type="SAM" id="SignalP"/>
    </source>
</evidence>
<feature type="signal peptide" evidence="1">
    <location>
        <begin position="1"/>
        <end position="24"/>
    </location>
</feature>
<dbReference type="EMBL" id="CM001223">
    <property type="protein sequence ID" value="KEH21592.1"/>
    <property type="molecule type" value="Genomic_DNA"/>
</dbReference>
<dbReference type="Proteomes" id="UP000002051">
    <property type="component" value="Unassembled WGS sequence"/>
</dbReference>
<feature type="domain" description="Late nodulin" evidence="2">
    <location>
        <begin position="1"/>
        <end position="53"/>
    </location>
</feature>
<gene>
    <name evidence="3" type="ordered locus">MTR_7g007970</name>
    <name evidence="4" type="ORF">MtrunA17_Chr7g0215891</name>
</gene>
<dbReference type="EnsemblPlants" id="KEH21592">
    <property type="protein sequence ID" value="KEH21592"/>
    <property type="gene ID" value="MTR_7g007970"/>
</dbReference>
<reference evidence="4" key="5">
    <citation type="journal article" date="2018" name="Nat. Plants">
        <title>Whole-genome landscape of Medicago truncatula symbiotic genes.</title>
        <authorList>
            <person name="Pecrix Y."/>
            <person name="Gamas P."/>
            <person name="Carrere S."/>
        </authorList>
    </citation>
    <scope>NUCLEOTIDE SEQUENCE</scope>
    <source>
        <tissue evidence="4">Leaves</tissue>
    </source>
</reference>
<dbReference type="AlphaFoldDB" id="A0A072TVW8"/>
<accession>A0A072TVW8</accession>
<evidence type="ECO:0000313" key="6">
    <source>
        <dbReference type="Proteomes" id="UP000002051"/>
    </source>
</evidence>
<reference evidence="5" key="3">
    <citation type="submission" date="2015-04" db="UniProtKB">
        <authorList>
            <consortium name="EnsemblPlants"/>
        </authorList>
    </citation>
    <scope>IDENTIFICATION</scope>
    <source>
        <strain evidence="5">cv. Jemalong A17</strain>
    </source>
</reference>
<reference evidence="3 6" key="2">
    <citation type="journal article" date="2014" name="BMC Genomics">
        <title>An improved genome release (version Mt4.0) for the model legume Medicago truncatula.</title>
        <authorList>
            <person name="Tang H."/>
            <person name="Krishnakumar V."/>
            <person name="Bidwell S."/>
            <person name="Rosen B."/>
            <person name="Chan A."/>
            <person name="Zhou S."/>
            <person name="Gentzbittel L."/>
            <person name="Childs K.L."/>
            <person name="Yandell M."/>
            <person name="Gundlach H."/>
            <person name="Mayer K.F."/>
            <person name="Schwartz D.C."/>
            <person name="Town C.D."/>
        </authorList>
    </citation>
    <scope>GENOME REANNOTATION</scope>
    <source>
        <strain evidence="3">A17</strain>
        <strain evidence="5 6">cv. Jemalong A17</strain>
    </source>
</reference>
<evidence type="ECO:0000259" key="2">
    <source>
        <dbReference type="Pfam" id="PF07127"/>
    </source>
</evidence>
<dbReference type="HOGENOM" id="CLU_2362933_0_0_1"/>
<reference evidence="3 6" key="1">
    <citation type="journal article" date="2011" name="Nature">
        <title>The Medicago genome provides insight into the evolution of rhizobial symbioses.</title>
        <authorList>
            <person name="Young N.D."/>
            <person name="Debelle F."/>
            <person name="Oldroyd G.E."/>
            <person name="Geurts R."/>
            <person name="Cannon S.B."/>
            <person name="Udvardi M.K."/>
            <person name="Benedito V.A."/>
            <person name="Mayer K.F."/>
            <person name="Gouzy J."/>
            <person name="Schoof H."/>
            <person name="Van de Peer Y."/>
            <person name="Proost S."/>
            <person name="Cook D.R."/>
            <person name="Meyers B.C."/>
            <person name="Spannagl M."/>
            <person name="Cheung F."/>
            <person name="De Mita S."/>
            <person name="Krishnakumar V."/>
            <person name="Gundlach H."/>
            <person name="Zhou S."/>
            <person name="Mudge J."/>
            <person name="Bharti A.K."/>
            <person name="Murray J.D."/>
            <person name="Naoumkina M.A."/>
            <person name="Rosen B."/>
            <person name="Silverstein K.A."/>
            <person name="Tang H."/>
            <person name="Rombauts S."/>
            <person name="Zhao P.X."/>
            <person name="Zhou P."/>
            <person name="Barbe V."/>
            <person name="Bardou P."/>
            <person name="Bechner M."/>
            <person name="Bellec A."/>
            <person name="Berger A."/>
            <person name="Berges H."/>
            <person name="Bidwell S."/>
            <person name="Bisseling T."/>
            <person name="Choisne N."/>
            <person name="Couloux A."/>
            <person name="Denny R."/>
            <person name="Deshpande S."/>
            <person name="Dai X."/>
            <person name="Doyle J.J."/>
            <person name="Dudez A.M."/>
            <person name="Farmer A.D."/>
            <person name="Fouteau S."/>
            <person name="Franken C."/>
            <person name="Gibelin C."/>
            <person name="Gish J."/>
            <person name="Goldstein S."/>
            <person name="Gonzalez A.J."/>
            <person name="Green P.J."/>
            <person name="Hallab A."/>
            <person name="Hartog M."/>
            <person name="Hua A."/>
            <person name="Humphray S.J."/>
            <person name="Jeong D.H."/>
            <person name="Jing Y."/>
            <person name="Jocker A."/>
            <person name="Kenton S.M."/>
            <person name="Kim D.J."/>
            <person name="Klee K."/>
            <person name="Lai H."/>
            <person name="Lang C."/>
            <person name="Lin S."/>
            <person name="Macmil S.L."/>
            <person name="Magdelenat G."/>
            <person name="Matthews L."/>
            <person name="McCorrison J."/>
            <person name="Monaghan E.L."/>
            <person name="Mun J.H."/>
            <person name="Najar F.Z."/>
            <person name="Nicholson C."/>
            <person name="Noirot C."/>
            <person name="O'Bleness M."/>
            <person name="Paule C.R."/>
            <person name="Poulain J."/>
            <person name="Prion F."/>
            <person name="Qin B."/>
            <person name="Qu C."/>
            <person name="Retzel E.F."/>
            <person name="Riddle C."/>
            <person name="Sallet E."/>
            <person name="Samain S."/>
            <person name="Samson N."/>
            <person name="Sanders I."/>
            <person name="Saurat O."/>
            <person name="Scarpelli C."/>
            <person name="Schiex T."/>
            <person name="Segurens B."/>
            <person name="Severin A.J."/>
            <person name="Sherrier D.J."/>
            <person name="Shi R."/>
            <person name="Sims S."/>
            <person name="Singer S.R."/>
            <person name="Sinharoy S."/>
            <person name="Sterck L."/>
            <person name="Viollet A."/>
            <person name="Wang B.B."/>
            <person name="Wang K."/>
            <person name="Wang M."/>
            <person name="Wang X."/>
            <person name="Warfsmann J."/>
            <person name="Weissenbach J."/>
            <person name="White D.D."/>
            <person name="White J.D."/>
            <person name="Wiley G.B."/>
            <person name="Wincker P."/>
            <person name="Xing Y."/>
            <person name="Yang L."/>
            <person name="Yao Z."/>
            <person name="Ying F."/>
            <person name="Zhai J."/>
            <person name="Zhou L."/>
            <person name="Zuber A."/>
            <person name="Denarie J."/>
            <person name="Dixon R.A."/>
            <person name="May G.D."/>
            <person name="Schwartz D.C."/>
            <person name="Rogers J."/>
            <person name="Quetier F."/>
            <person name="Town C.D."/>
            <person name="Roe B.A."/>
        </authorList>
    </citation>
    <scope>NUCLEOTIDE SEQUENCE [LARGE SCALE GENOMIC DNA]</scope>
    <source>
        <strain evidence="3">A17</strain>
        <strain evidence="5 6">cv. Jemalong A17</strain>
    </source>
</reference>